<keyword evidence="3" id="KW-1185">Reference proteome</keyword>
<name>A0A0L7KTF7_OPEBR</name>
<evidence type="ECO:0000313" key="2">
    <source>
        <dbReference type="EMBL" id="KOB66314.1"/>
    </source>
</evidence>
<protein>
    <submittedName>
        <fullName evidence="2">Uncharacterized protein</fullName>
    </submittedName>
</protein>
<organism evidence="2 3">
    <name type="scientific">Operophtera brumata</name>
    <name type="common">Winter moth</name>
    <name type="synonym">Phalaena brumata</name>
    <dbReference type="NCBI Taxonomy" id="104452"/>
    <lineage>
        <taxon>Eukaryota</taxon>
        <taxon>Metazoa</taxon>
        <taxon>Ecdysozoa</taxon>
        <taxon>Arthropoda</taxon>
        <taxon>Hexapoda</taxon>
        <taxon>Insecta</taxon>
        <taxon>Pterygota</taxon>
        <taxon>Neoptera</taxon>
        <taxon>Endopterygota</taxon>
        <taxon>Lepidoptera</taxon>
        <taxon>Glossata</taxon>
        <taxon>Ditrysia</taxon>
        <taxon>Geometroidea</taxon>
        <taxon>Geometridae</taxon>
        <taxon>Larentiinae</taxon>
        <taxon>Operophtera</taxon>
    </lineage>
</organism>
<proteinExistence type="predicted"/>
<reference evidence="2 3" key="1">
    <citation type="journal article" date="2015" name="Genome Biol. Evol.">
        <title>The genome of winter moth (Operophtera brumata) provides a genomic perspective on sexual dimorphism and phenology.</title>
        <authorList>
            <person name="Derks M.F."/>
            <person name="Smit S."/>
            <person name="Salis L."/>
            <person name="Schijlen E."/>
            <person name="Bossers A."/>
            <person name="Mateman C."/>
            <person name="Pijl A.S."/>
            <person name="de Ridder D."/>
            <person name="Groenen M.A."/>
            <person name="Visser M.E."/>
            <person name="Megens H.J."/>
        </authorList>
    </citation>
    <scope>NUCLEOTIDE SEQUENCE [LARGE SCALE GENOMIC DNA]</scope>
    <source>
        <strain evidence="2">WM2013NL</strain>
        <tissue evidence="2">Head and thorax</tissue>
    </source>
</reference>
<dbReference type="AlphaFoldDB" id="A0A0L7KTF7"/>
<dbReference type="Proteomes" id="UP000037510">
    <property type="component" value="Unassembled WGS sequence"/>
</dbReference>
<evidence type="ECO:0000313" key="3">
    <source>
        <dbReference type="Proteomes" id="UP000037510"/>
    </source>
</evidence>
<dbReference type="EMBL" id="JTDY01006081">
    <property type="protein sequence ID" value="KOB66314.1"/>
    <property type="molecule type" value="Genomic_DNA"/>
</dbReference>
<accession>A0A0L7KTF7</accession>
<evidence type="ECO:0000256" key="1">
    <source>
        <dbReference type="SAM" id="MobiDB-lite"/>
    </source>
</evidence>
<gene>
    <name evidence="2" type="ORF">OBRU01_21411</name>
</gene>
<sequence length="257" mass="29646">MQEESELLWRHVSLQLCGAEPPKQEPVETISRLNVRQLVETEKVEASITQSEQVITKMPDPRQIIEIIPQGAQMGESTSQELAMLAESTVPENFIYEIAEEQEISMDEKLAMLAESTVPENFIYEIAEEQEINDTKPKYAYIKHCSTGKKKRHFTTDMNEITLQGDFENYYILPDVDPSSSKRGKTDPEKKKRRKVPVPVLKEEPKDMPLTEETAETVDWCIDTSSLVYEESDDYDDKKAARVRRKNKKYLGYDFVT</sequence>
<comment type="caution">
    <text evidence="2">The sequence shown here is derived from an EMBL/GenBank/DDBJ whole genome shotgun (WGS) entry which is preliminary data.</text>
</comment>
<feature type="region of interest" description="Disordered" evidence="1">
    <location>
        <begin position="178"/>
        <end position="213"/>
    </location>
</feature>